<reference evidence="6 7" key="1">
    <citation type="submission" date="2015-01" db="EMBL/GenBank/DDBJ databases">
        <title>The Genome Sequence of Fonsecaea multimorphosa CBS 102226.</title>
        <authorList>
            <consortium name="The Broad Institute Genomics Platform"/>
            <person name="Cuomo C."/>
            <person name="de Hoog S."/>
            <person name="Gorbushina A."/>
            <person name="Stielow B."/>
            <person name="Teixiera M."/>
            <person name="Abouelleil A."/>
            <person name="Chapman S.B."/>
            <person name="Priest M."/>
            <person name="Young S.K."/>
            <person name="Wortman J."/>
            <person name="Nusbaum C."/>
            <person name="Birren B."/>
        </authorList>
    </citation>
    <scope>NUCLEOTIDE SEQUENCE [LARGE SCALE GENOMIC DNA]</scope>
    <source>
        <strain evidence="6 7">CBS 102226</strain>
    </source>
</reference>
<dbReference type="InterPro" id="IPR002641">
    <property type="entry name" value="PNPLA_dom"/>
</dbReference>
<dbReference type="Pfam" id="PF01734">
    <property type="entry name" value="Patatin"/>
    <property type="match status" value="1"/>
</dbReference>
<keyword evidence="7" id="KW-1185">Reference proteome</keyword>
<evidence type="ECO:0000256" key="1">
    <source>
        <dbReference type="ARBA" id="ARBA00022801"/>
    </source>
</evidence>
<gene>
    <name evidence="6" type="ORF">Z520_04076</name>
</gene>
<dbReference type="RefSeq" id="XP_016634513.1">
    <property type="nucleotide sequence ID" value="XM_016774586.1"/>
</dbReference>
<dbReference type="InterPro" id="IPR016035">
    <property type="entry name" value="Acyl_Trfase/lysoPLipase"/>
</dbReference>
<evidence type="ECO:0000259" key="5">
    <source>
        <dbReference type="PROSITE" id="PS51635"/>
    </source>
</evidence>
<dbReference type="GeneID" id="27709822"/>
<evidence type="ECO:0000256" key="4">
    <source>
        <dbReference type="PROSITE-ProRule" id="PRU01161"/>
    </source>
</evidence>
<dbReference type="GO" id="GO:0016042">
    <property type="term" value="P:lipid catabolic process"/>
    <property type="evidence" value="ECO:0007669"/>
    <property type="project" value="UniProtKB-KW"/>
</dbReference>
<proteinExistence type="predicted"/>
<dbReference type="PANTHER" id="PTHR24185">
    <property type="entry name" value="CALCIUM-INDEPENDENT PHOSPHOLIPASE A2-GAMMA"/>
    <property type="match status" value="1"/>
</dbReference>
<evidence type="ECO:0000256" key="3">
    <source>
        <dbReference type="ARBA" id="ARBA00023098"/>
    </source>
</evidence>
<dbReference type="GO" id="GO:0047499">
    <property type="term" value="F:calcium-independent phospholipase A2 activity"/>
    <property type="evidence" value="ECO:0007669"/>
    <property type="project" value="TreeGrafter"/>
</dbReference>
<dbReference type="PANTHER" id="PTHR24185:SF1">
    <property type="entry name" value="CALCIUM-INDEPENDENT PHOSPHOLIPASE A2-GAMMA"/>
    <property type="match status" value="1"/>
</dbReference>
<dbReference type="Proteomes" id="UP000053411">
    <property type="component" value="Unassembled WGS sequence"/>
</dbReference>
<organism evidence="6 7">
    <name type="scientific">Fonsecaea multimorphosa CBS 102226</name>
    <dbReference type="NCBI Taxonomy" id="1442371"/>
    <lineage>
        <taxon>Eukaryota</taxon>
        <taxon>Fungi</taxon>
        <taxon>Dikarya</taxon>
        <taxon>Ascomycota</taxon>
        <taxon>Pezizomycotina</taxon>
        <taxon>Eurotiomycetes</taxon>
        <taxon>Chaetothyriomycetidae</taxon>
        <taxon>Chaetothyriales</taxon>
        <taxon>Herpotrichiellaceae</taxon>
        <taxon>Fonsecaea</taxon>
    </lineage>
</organism>
<evidence type="ECO:0000313" key="7">
    <source>
        <dbReference type="Proteomes" id="UP000053411"/>
    </source>
</evidence>
<evidence type="ECO:0000256" key="2">
    <source>
        <dbReference type="ARBA" id="ARBA00022963"/>
    </source>
</evidence>
<dbReference type="AlphaFoldDB" id="A0A0D2HEU9"/>
<keyword evidence="2" id="KW-0442">Lipid degradation</keyword>
<keyword evidence="3" id="KW-0443">Lipid metabolism</keyword>
<sequence length="119" mass="13305">MRGLSSLMILEQLMYTIEPEHPPGPCEYFDMIGGTNTGGLIAFMLGRLEMTMDECIDAYLSLSDQIFQKNAHRVTTQGKIQGRFDSNKLEEAIKEVVRTRKLQEYTLLKSAGLSLGTAT</sequence>
<dbReference type="GO" id="GO:0046486">
    <property type="term" value="P:glycerolipid metabolic process"/>
    <property type="evidence" value="ECO:0007669"/>
    <property type="project" value="UniProtKB-ARBA"/>
</dbReference>
<accession>A0A0D2HEU9</accession>
<feature type="domain" description="PNPLA" evidence="5">
    <location>
        <begin position="1"/>
        <end position="119"/>
    </location>
</feature>
<comment type="caution">
    <text evidence="4">Lacks conserved residue(s) required for the propagation of feature annotation.</text>
</comment>
<dbReference type="OrthoDB" id="4161490at2759"/>
<evidence type="ECO:0000313" key="6">
    <source>
        <dbReference type="EMBL" id="KIY00391.1"/>
    </source>
</evidence>
<dbReference type="GO" id="GO:0019369">
    <property type="term" value="P:arachidonate metabolic process"/>
    <property type="evidence" value="ECO:0007669"/>
    <property type="project" value="TreeGrafter"/>
</dbReference>
<dbReference type="VEuPathDB" id="FungiDB:Z520_04076"/>
<dbReference type="GO" id="GO:0016020">
    <property type="term" value="C:membrane"/>
    <property type="evidence" value="ECO:0007669"/>
    <property type="project" value="TreeGrafter"/>
</dbReference>
<dbReference type="STRING" id="1442371.A0A0D2HEU9"/>
<dbReference type="Gene3D" id="3.40.1090.10">
    <property type="entry name" value="Cytosolic phospholipase A2 catalytic domain"/>
    <property type="match status" value="1"/>
</dbReference>
<dbReference type="SUPFAM" id="SSF52151">
    <property type="entry name" value="FabD/lysophospholipase-like"/>
    <property type="match status" value="1"/>
</dbReference>
<keyword evidence="1" id="KW-0378">Hydrolase</keyword>
<dbReference type="EMBL" id="KN848067">
    <property type="protein sequence ID" value="KIY00391.1"/>
    <property type="molecule type" value="Genomic_DNA"/>
</dbReference>
<name>A0A0D2HEU9_9EURO</name>
<protein>
    <recommendedName>
        <fullName evidence="5">PNPLA domain-containing protein</fullName>
    </recommendedName>
</protein>
<dbReference type="PROSITE" id="PS51635">
    <property type="entry name" value="PNPLA"/>
    <property type="match status" value="1"/>
</dbReference>